<evidence type="ECO:0000313" key="2">
    <source>
        <dbReference type="EMBL" id="GEL59375.1"/>
    </source>
</evidence>
<evidence type="ECO:0000313" key="3">
    <source>
        <dbReference type="Proteomes" id="UP000032671"/>
    </source>
</evidence>
<organism evidence="1 3">
    <name type="scientific">Acetobacter cibinongensis</name>
    <dbReference type="NCBI Taxonomy" id="146475"/>
    <lineage>
        <taxon>Bacteria</taxon>
        <taxon>Pseudomonadati</taxon>
        <taxon>Pseudomonadota</taxon>
        <taxon>Alphaproteobacteria</taxon>
        <taxon>Acetobacterales</taxon>
        <taxon>Acetobacteraceae</taxon>
        <taxon>Acetobacter</taxon>
    </lineage>
</organism>
<name>A0A0D6N1I1_9PROT</name>
<dbReference type="EMBL" id="BAMV01000007">
    <property type="protein sequence ID" value="GAN59852.1"/>
    <property type="molecule type" value="Genomic_DNA"/>
</dbReference>
<gene>
    <name evidence="1" type="ORF">Abci_007_255</name>
    <name evidence="2" type="ORF">ACI01nite_19770</name>
</gene>
<protein>
    <submittedName>
        <fullName evidence="1">Uncharacterized protein</fullName>
    </submittedName>
</protein>
<reference evidence="1 3" key="1">
    <citation type="submission" date="2012-11" db="EMBL/GenBank/DDBJ databases">
        <title>Whole genome sequence of Acetobacter cibinongensis 4H-1.</title>
        <authorList>
            <person name="Azuma Y."/>
            <person name="Higashiura N."/>
            <person name="Hirakawa H."/>
            <person name="Matsushita K."/>
        </authorList>
    </citation>
    <scope>NUCLEOTIDE SEQUENCE [LARGE SCALE GENOMIC DNA]</scope>
    <source>
        <strain evidence="1 3">4H-1</strain>
    </source>
</reference>
<dbReference type="Proteomes" id="UP000321891">
    <property type="component" value="Unassembled WGS sequence"/>
</dbReference>
<dbReference type="Proteomes" id="UP000032671">
    <property type="component" value="Unassembled WGS sequence"/>
</dbReference>
<dbReference type="EMBL" id="BJVU01000008">
    <property type="protein sequence ID" value="GEL59375.1"/>
    <property type="molecule type" value="Genomic_DNA"/>
</dbReference>
<evidence type="ECO:0000313" key="4">
    <source>
        <dbReference type="Proteomes" id="UP000321891"/>
    </source>
</evidence>
<sequence>MQACKAYSGAAFSARHGLMGKGGKYGSVSVMAVGVKQQILVVTRGRTRGFWRKHEAFPCLWHDRAGKSDKNGPEWYFIIAYDYHLR</sequence>
<proteinExistence type="predicted"/>
<evidence type="ECO:0000313" key="1">
    <source>
        <dbReference type="EMBL" id="GAN59852.1"/>
    </source>
</evidence>
<accession>A0A6N3SPR1</accession>
<accession>A0A0D6N1I1</accession>
<keyword evidence="4" id="KW-1185">Reference proteome</keyword>
<reference evidence="2 4" key="2">
    <citation type="submission" date="2019-07" db="EMBL/GenBank/DDBJ databases">
        <title>Whole genome shotgun sequence of Acetobacter cibinongensis NBRC 16605.</title>
        <authorList>
            <person name="Hosoyama A."/>
            <person name="Uohara A."/>
            <person name="Ohji S."/>
            <person name="Ichikawa N."/>
        </authorList>
    </citation>
    <scope>NUCLEOTIDE SEQUENCE [LARGE SCALE GENOMIC DNA]</scope>
    <source>
        <strain evidence="2 4">NBRC 16605</strain>
    </source>
</reference>
<dbReference type="AlphaFoldDB" id="A0A0D6N1I1"/>
<comment type="caution">
    <text evidence="1">The sequence shown here is derived from an EMBL/GenBank/DDBJ whole genome shotgun (WGS) entry which is preliminary data.</text>
</comment>